<dbReference type="Proteomes" id="UP001501556">
    <property type="component" value="Unassembled WGS sequence"/>
</dbReference>
<comment type="caution">
    <text evidence="2">The sequence shown here is derived from an EMBL/GenBank/DDBJ whole genome shotgun (WGS) entry which is preliminary data.</text>
</comment>
<proteinExistence type="predicted"/>
<feature type="signal peptide" evidence="1">
    <location>
        <begin position="1"/>
        <end position="34"/>
    </location>
</feature>
<keyword evidence="1" id="KW-0732">Signal</keyword>
<feature type="chain" id="PRO_5045472305" description="Por secretion system C-terminal sorting domain-containing protein" evidence="1">
    <location>
        <begin position="35"/>
        <end position="591"/>
    </location>
</feature>
<sequence>MWHQVSLLIFIPLSHMKKLLLPALLALASLAARAQTPCPAAGAVVAIGLGSTVTTGVEITSNTTWTRNNIYLLDGFVYVNSGVTLTIQPGTIIKGSLPNKGALIIRQGGVLIADGTPTQPIVFTSNQPAGSRAPGDWGGLIIVGRAPVNLPAVTNVEGGVVATFGGPSANLPADNSGIIRYVRIEYPGVAFLPNSEINGLTLCGVGSGTTIDHVQVTGSGDDSFEWFGGTVNAKYLIALAGTDDDFDTDNGFSGRVQYGVGLRDPRRGDIATGGISNGFESDNDATGTNNAPQTSAVFANMSIFMPTTPAAASPFANANAAQIRRNSAQSIFNSVFAGRPFGLELNSGASGNTQNNAQSGLLAFQNNVLAGYSPRAARATGGALAGFRINAFVGANSDTTRTVAALGLNADNFAFEGVCSAVNKSCAPAFNLPAASLLNTGAAFTNAKLTGAGNGGPNSTFDVVTYRGAFGATNWATGWVNFNPQITCYNVAGQTLATREVANAPLQALSVSPNPTDGAAATLGFDVTRATTATVRVVDMMGRSVATVLNAGKLAAGPQRLLLPATLAPGVYVATVATGDAVQSVRFVVTK</sequence>
<evidence type="ECO:0000256" key="1">
    <source>
        <dbReference type="SAM" id="SignalP"/>
    </source>
</evidence>
<reference evidence="3" key="1">
    <citation type="journal article" date="2019" name="Int. J. Syst. Evol. Microbiol.">
        <title>The Global Catalogue of Microorganisms (GCM) 10K type strain sequencing project: providing services to taxonomists for standard genome sequencing and annotation.</title>
        <authorList>
            <consortium name="The Broad Institute Genomics Platform"/>
            <consortium name="The Broad Institute Genome Sequencing Center for Infectious Disease"/>
            <person name="Wu L."/>
            <person name="Ma J."/>
        </authorList>
    </citation>
    <scope>NUCLEOTIDE SEQUENCE [LARGE SCALE GENOMIC DNA]</scope>
    <source>
        <strain evidence="3">JCM 17217</strain>
    </source>
</reference>
<evidence type="ECO:0000313" key="3">
    <source>
        <dbReference type="Proteomes" id="UP001501556"/>
    </source>
</evidence>
<keyword evidence="3" id="KW-1185">Reference proteome</keyword>
<dbReference type="PANTHER" id="PTHR41339">
    <property type="entry name" value="LIPL48"/>
    <property type="match status" value="1"/>
</dbReference>
<evidence type="ECO:0000313" key="2">
    <source>
        <dbReference type="EMBL" id="GAA3956821.1"/>
    </source>
</evidence>
<gene>
    <name evidence="2" type="ORF">GCM10022407_00380</name>
</gene>
<dbReference type="NCBIfam" id="TIGR04183">
    <property type="entry name" value="Por_Secre_tail"/>
    <property type="match status" value="1"/>
</dbReference>
<accession>A0ABP7NYT1</accession>
<evidence type="ECO:0008006" key="4">
    <source>
        <dbReference type="Google" id="ProtNLM"/>
    </source>
</evidence>
<dbReference type="EMBL" id="BAABDI010000001">
    <property type="protein sequence ID" value="GAA3956821.1"/>
    <property type="molecule type" value="Genomic_DNA"/>
</dbReference>
<dbReference type="InterPro" id="IPR026444">
    <property type="entry name" value="Secre_tail"/>
</dbReference>
<name>A0ABP7NYT1_9BACT</name>
<dbReference type="PANTHER" id="PTHR41339:SF1">
    <property type="entry name" value="SECRETED PROTEIN"/>
    <property type="match status" value="1"/>
</dbReference>
<protein>
    <recommendedName>
        <fullName evidence="4">Por secretion system C-terminal sorting domain-containing protein</fullName>
    </recommendedName>
</protein>
<organism evidence="2 3">
    <name type="scientific">Hymenobacter antarcticus</name>
    <dbReference type="NCBI Taxonomy" id="486270"/>
    <lineage>
        <taxon>Bacteria</taxon>
        <taxon>Pseudomonadati</taxon>
        <taxon>Bacteroidota</taxon>
        <taxon>Cytophagia</taxon>
        <taxon>Cytophagales</taxon>
        <taxon>Hymenobacteraceae</taxon>
        <taxon>Hymenobacter</taxon>
    </lineage>
</organism>